<dbReference type="GO" id="GO:0016787">
    <property type="term" value="F:hydrolase activity"/>
    <property type="evidence" value="ECO:0007669"/>
    <property type="project" value="UniProtKB-KW"/>
</dbReference>
<dbReference type="PANTHER" id="PTHR46825">
    <property type="entry name" value="D-ALANYL-D-ALANINE-CARBOXYPEPTIDASE/ENDOPEPTIDASE AMPH"/>
    <property type="match status" value="1"/>
</dbReference>
<protein>
    <submittedName>
        <fullName evidence="3">Serine hydrolase domain-containing protein</fullName>
        <ecNumber evidence="3">3.1.1.103</ecNumber>
    </submittedName>
</protein>
<keyword evidence="3" id="KW-0378">Hydrolase</keyword>
<name>A0AAE3UK66_9BACT</name>
<reference evidence="3" key="1">
    <citation type="submission" date="2023-05" db="EMBL/GenBank/DDBJ databases">
        <authorList>
            <person name="Zhang X."/>
        </authorList>
    </citation>
    <scope>NUCLEOTIDE SEQUENCE</scope>
    <source>
        <strain evidence="3">BD1B2-1</strain>
    </source>
</reference>
<evidence type="ECO:0000313" key="4">
    <source>
        <dbReference type="Proteomes" id="UP001232063"/>
    </source>
</evidence>
<comment type="caution">
    <text evidence="3">The sequence shown here is derived from an EMBL/GenBank/DDBJ whole genome shotgun (WGS) entry which is preliminary data.</text>
</comment>
<proteinExistence type="predicted"/>
<gene>
    <name evidence="3" type="ORF">QNI22_38010</name>
</gene>
<dbReference type="SUPFAM" id="SSF56601">
    <property type="entry name" value="beta-lactamase/transpeptidase-like"/>
    <property type="match status" value="1"/>
</dbReference>
<dbReference type="PANTHER" id="PTHR46825:SF12">
    <property type="entry name" value="PENICILLIN-BINDING PROTEIN 4"/>
    <property type="match status" value="1"/>
</dbReference>
<dbReference type="EMBL" id="JASJOU010000023">
    <property type="protein sequence ID" value="MDJ1506508.1"/>
    <property type="molecule type" value="Genomic_DNA"/>
</dbReference>
<dbReference type="Gene3D" id="3.40.710.10">
    <property type="entry name" value="DD-peptidase/beta-lactamase superfamily"/>
    <property type="match status" value="1"/>
</dbReference>
<dbReference type="Pfam" id="PF00144">
    <property type="entry name" value="Beta-lactamase"/>
    <property type="match status" value="1"/>
</dbReference>
<dbReference type="InterPro" id="IPR050491">
    <property type="entry name" value="AmpC-like"/>
</dbReference>
<dbReference type="InterPro" id="IPR012338">
    <property type="entry name" value="Beta-lactam/transpept-like"/>
</dbReference>
<keyword evidence="4" id="KW-1185">Reference proteome</keyword>
<accession>A0AAE3UK66</accession>
<sequence length="500" mass="56538">MKTYLTLFFLEICLLLIGCMSTVRAQPTRRYTAEIEKRIKQVEQNLCTWMQIDGRPNWTLAERMRFYNVKGVSIAVIHNYQIEWAKGYGWADTTDKRPVSENTLFQAASISKSLNAIGCLKLVQNQQVALDKDINQYLKRWKFPYDSLAHRKVITLGNLLSHTAGLSVHGFAGYTDKEPRPSLLQVLDGLPPANSPAVRLMAEPGTTMEYSGGGTTLTQLLVEDVTQKTYAQYMQTEVLNPLGMVHSTFAQPPAVKLQHELATGYRYDGKPIGSLFHIYPEQAAAGLWTTPTDIATFVLEMQLSLQGKSSKVLSPKMTRRMLTPYLPRYDVALGTFIFMREGKEAAYFQHTGLNEGFSSVYYGSVEGGNGVVIMCNSDNFGLIRELVNSVASIYTWKDFYNPVVKKEIKVASATTDAYIGSYTWSEAPDQTITVYKQGEKLLYHNSTSRNTWEMHFTDDTTFFLYELPQNEYTFSRDANGSIDGIQGQREDQEWKLSKIK</sequence>
<dbReference type="RefSeq" id="WP_314519486.1">
    <property type="nucleotide sequence ID" value="NZ_JASJOU010000023.1"/>
</dbReference>
<evidence type="ECO:0000259" key="2">
    <source>
        <dbReference type="Pfam" id="PF00144"/>
    </source>
</evidence>
<evidence type="ECO:0000313" key="3">
    <source>
        <dbReference type="EMBL" id="MDJ1506508.1"/>
    </source>
</evidence>
<dbReference type="Proteomes" id="UP001232063">
    <property type="component" value="Unassembled WGS sequence"/>
</dbReference>
<feature type="chain" id="PRO_5042212828" evidence="1">
    <location>
        <begin position="26"/>
        <end position="500"/>
    </location>
</feature>
<feature type="signal peptide" evidence="1">
    <location>
        <begin position="1"/>
        <end position="25"/>
    </location>
</feature>
<dbReference type="InterPro" id="IPR001466">
    <property type="entry name" value="Beta-lactam-related"/>
</dbReference>
<feature type="domain" description="Beta-lactamase-related" evidence="2">
    <location>
        <begin position="61"/>
        <end position="379"/>
    </location>
</feature>
<organism evidence="3 4">
    <name type="scientific">Xanthocytophaga agilis</name>
    <dbReference type="NCBI Taxonomy" id="3048010"/>
    <lineage>
        <taxon>Bacteria</taxon>
        <taxon>Pseudomonadati</taxon>
        <taxon>Bacteroidota</taxon>
        <taxon>Cytophagia</taxon>
        <taxon>Cytophagales</taxon>
        <taxon>Rhodocytophagaceae</taxon>
        <taxon>Xanthocytophaga</taxon>
    </lineage>
</organism>
<keyword evidence="1" id="KW-0732">Signal</keyword>
<dbReference type="EC" id="3.1.1.103" evidence="3"/>
<evidence type="ECO:0000256" key="1">
    <source>
        <dbReference type="SAM" id="SignalP"/>
    </source>
</evidence>
<dbReference type="AlphaFoldDB" id="A0AAE3UK66"/>